<sequence length="73" mass="8257">MVEQGLLEKAQQLEDAEKVELAQALLNSVHPDALPLSAEEAALVTERLAAREARPDDRMSSEEVWKRIRRKYG</sequence>
<gene>
    <name evidence="1" type="ORF">GNZ21_06075</name>
</gene>
<evidence type="ECO:0000313" key="1">
    <source>
        <dbReference type="EMBL" id="MVT25928.1"/>
    </source>
</evidence>
<dbReference type="AlphaFoldDB" id="A0A7K1UHH6"/>
<name>A0A7K1UHH6_9MICC</name>
<protein>
    <recommendedName>
        <fullName evidence="3">Addiction module protein</fullName>
    </recommendedName>
</protein>
<organism evidence="1 2">
    <name type="scientific">Nesterenkonia alkaliphila</name>
    <dbReference type="NCBI Taxonomy" id="1463631"/>
    <lineage>
        <taxon>Bacteria</taxon>
        <taxon>Bacillati</taxon>
        <taxon>Actinomycetota</taxon>
        <taxon>Actinomycetes</taxon>
        <taxon>Micrococcales</taxon>
        <taxon>Micrococcaceae</taxon>
        <taxon>Nesterenkonia</taxon>
    </lineage>
</organism>
<keyword evidence="2" id="KW-1185">Reference proteome</keyword>
<dbReference type="OrthoDB" id="5196560at2"/>
<proteinExistence type="predicted"/>
<dbReference type="Proteomes" id="UP000460157">
    <property type="component" value="Unassembled WGS sequence"/>
</dbReference>
<evidence type="ECO:0000313" key="2">
    <source>
        <dbReference type="Proteomes" id="UP000460157"/>
    </source>
</evidence>
<evidence type="ECO:0008006" key="3">
    <source>
        <dbReference type="Google" id="ProtNLM"/>
    </source>
</evidence>
<reference evidence="1 2" key="1">
    <citation type="submission" date="2019-12" db="EMBL/GenBank/DDBJ databases">
        <title>Nesterenkonia muleiensis sp. nov., a novel actinobacterium isolated from sap of Populus euphratica.</title>
        <authorList>
            <person name="Wang R."/>
        </authorList>
    </citation>
    <scope>NUCLEOTIDE SEQUENCE [LARGE SCALE GENOMIC DNA]</scope>
    <source>
        <strain evidence="1 2">F10</strain>
    </source>
</reference>
<dbReference type="EMBL" id="WRPM01000040">
    <property type="protein sequence ID" value="MVT25928.1"/>
    <property type="molecule type" value="Genomic_DNA"/>
</dbReference>
<dbReference type="RefSeq" id="WP_157322394.1">
    <property type="nucleotide sequence ID" value="NZ_BMFX01000019.1"/>
</dbReference>
<accession>A0A7K1UHH6</accession>
<comment type="caution">
    <text evidence="1">The sequence shown here is derived from an EMBL/GenBank/DDBJ whole genome shotgun (WGS) entry which is preliminary data.</text>
</comment>